<keyword evidence="3" id="KW-1185">Reference proteome</keyword>
<organism evidence="2 3">
    <name type="scientific">Xiamenia xianingshaonis</name>
    <dbReference type="NCBI Taxonomy" id="2682776"/>
    <lineage>
        <taxon>Bacteria</taxon>
        <taxon>Bacillati</taxon>
        <taxon>Actinomycetota</taxon>
        <taxon>Coriobacteriia</taxon>
        <taxon>Eggerthellales</taxon>
        <taxon>Eggerthellaceae</taxon>
        <taxon>Xiamenia</taxon>
    </lineage>
</organism>
<sequence>MQEKSRHQCVIIGVFFVIISGQSGDNPNAVAATIIPSRIESILFCWEVFQMKKKIVLRNSMAFLLSAVMAFSLCPSAAFAATGGVLRITAARPRWLI</sequence>
<feature type="transmembrane region" description="Helical" evidence="1">
    <location>
        <begin position="61"/>
        <end position="86"/>
    </location>
</feature>
<proteinExistence type="predicted"/>
<evidence type="ECO:0000313" key="2">
    <source>
        <dbReference type="EMBL" id="NHM13488.1"/>
    </source>
</evidence>
<accession>A0ABX0IGZ5</accession>
<dbReference type="EMBL" id="WPCR01000002">
    <property type="protein sequence ID" value="NHM13488.1"/>
    <property type="molecule type" value="Genomic_DNA"/>
</dbReference>
<evidence type="ECO:0000313" key="3">
    <source>
        <dbReference type="Proteomes" id="UP000636394"/>
    </source>
</evidence>
<dbReference type="Proteomes" id="UP000636394">
    <property type="component" value="Unassembled WGS sequence"/>
</dbReference>
<gene>
    <name evidence="2" type="ORF">GMI68_01665</name>
</gene>
<dbReference type="RefSeq" id="WP_166338382.1">
    <property type="nucleotide sequence ID" value="NZ_WPCR01000002.1"/>
</dbReference>
<name>A0ABX0IGZ5_9ACTN</name>
<protein>
    <submittedName>
        <fullName evidence="2">Uncharacterized protein</fullName>
    </submittedName>
</protein>
<evidence type="ECO:0000256" key="1">
    <source>
        <dbReference type="SAM" id="Phobius"/>
    </source>
</evidence>
<reference evidence="2 3" key="1">
    <citation type="submission" date="2019-11" db="EMBL/GenBank/DDBJ databases">
        <title>Eggerthellaceae novel genus isolated from the rectal contents of marmort.</title>
        <authorList>
            <person name="Zhang G."/>
        </authorList>
    </citation>
    <scope>NUCLEOTIDE SEQUENCE [LARGE SCALE GENOMIC DNA]</scope>
    <source>
        <strain evidence="3">zg-886</strain>
    </source>
</reference>
<comment type="caution">
    <text evidence="2">The sequence shown here is derived from an EMBL/GenBank/DDBJ whole genome shotgun (WGS) entry which is preliminary data.</text>
</comment>
<keyword evidence="1" id="KW-1133">Transmembrane helix</keyword>
<keyword evidence="1" id="KW-0812">Transmembrane</keyword>
<keyword evidence="1" id="KW-0472">Membrane</keyword>